<keyword evidence="1" id="KW-0812">Transmembrane</keyword>
<evidence type="ECO:0000256" key="2">
    <source>
        <dbReference type="SAM" id="SignalP"/>
    </source>
</evidence>
<dbReference type="AlphaFoldDB" id="L1K1E4"/>
<reference evidence="4" key="3">
    <citation type="submission" date="2016-03" db="UniProtKB">
        <authorList>
            <consortium name="EnsemblProtists"/>
        </authorList>
    </citation>
    <scope>IDENTIFICATION</scope>
</reference>
<feature type="chain" id="PRO_5008772037" evidence="2">
    <location>
        <begin position="19"/>
        <end position="225"/>
    </location>
</feature>
<keyword evidence="5" id="KW-1185">Reference proteome</keyword>
<dbReference type="GeneID" id="17311341"/>
<evidence type="ECO:0000256" key="1">
    <source>
        <dbReference type="SAM" id="Phobius"/>
    </source>
</evidence>
<dbReference type="EMBL" id="JH992967">
    <property type="protein sequence ID" value="EKX54671.1"/>
    <property type="molecule type" value="Genomic_DNA"/>
</dbReference>
<dbReference type="HOGENOM" id="CLU_1231868_0_0_1"/>
<feature type="transmembrane region" description="Helical" evidence="1">
    <location>
        <begin position="173"/>
        <end position="196"/>
    </location>
</feature>
<name>L1K1E4_GUITC</name>
<dbReference type="PaxDb" id="55529-EKX54671"/>
<dbReference type="Proteomes" id="UP000011087">
    <property type="component" value="Unassembled WGS sequence"/>
</dbReference>
<sequence length="225" mass="24766">MMRLMLMAMAAMAAPVVGQVAMFLGTMNMPQNGDTLDLGDKALACCREKLCPKFKSEQDCTWISSGDLSWKQKLSDDLDRVQVIDNRLEQIHGDDMDDPSAREEKQILQVAPLTAMCDEVLDSDQPGEDLAEEQEARIQCITSFVDIAYGACAWQEQEGQCVSVVSSKPTRSFSWSSTLSLLLVISAILAITYYAAKPAASEGEVEKSEYSSLDQVLISDCLVLY</sequence>
<organism evidence="3">
    <name type="scientific">Guillardia theta (strain CCMP2712)</name>
    <name type="common">Cryptophyte</name>
    <dbReference type="NCBI Taxonomy" id="905079"/>
    <lineage>
        <taxon>Eukaryota</taxon>
        <taxon>Cryptophyceae</taxon>
        <taxon>Pyrenomonadales</taxon>
        <taxon>Geminigeraceae</taxon>
        <taxon>Guillardia</taxon>
    </lineage>
</organism>
<protein>
    <submittedName>
        <fullName evidence="3 4">Uncharacterized protein</fullName>
    </submittedName>
</protein>
<proteinExistence type="predicted"/>
<accession>L1K1E4</accession>
<feature type="signal peptide" evidence="2">
    <location>
        <begin position="1"/>
        <end position="18"/>
    </location>
</feature>
<evidence type="ECO:0000313" key="5">
    <source>
        <dbReference type="Proteomes" id="UP000011087"/>
    </source>
</evidence>
<keyword evidence="2" id="KW-0732">Signal</keyword>
<keyword evidence="1" id="KW-0472">Membrane</keyword>
<reference evidence="3 5" key="1">
    <citation type="journal article" date="2012" name="Nature">
        <title>Algal genomes reveal evolutionary mosaicism and the fate of nucleomorphs.</title>
        <authorList>
            <consortium name="DOE Joint Genome Institute"/>
            <person name="Curtis B.A."/>
            <person name="Tanifuji G."/>
            <person name="Burki F."/>
            <person name="Gruber A."/>
            <person name="Irimia M."/>
            <person name="Maruyama S."/>
            <person name="Arias M.C."/>
            <person name="Ball S.G."/>
            <person name="Gile G.H."/>
            <person name="Hirakawa Y."/>
            <person name="Hopkins J.F."/>
            <person name="Kuo A."/>
            <person name="Rensing S.A."/>
            <person name="Schmutz J."/>
            <person name="Symeonidi A."/>
            <person name="Elias M."/>
            <person name="Eveleigh R.J."/>
            <person name="Herman E.K."/>
            <person name="Klute M.J."/>
            <person name="Nakayama T."/>
            <person name="Obornik M."/>
            <person name="Reyes-Prieto A."/>
            <person name="Armbrust E.V."/>
            <person name="Aves S.J."/>
            <person name="Beiko R.G."/>
            <person name="Coutinho P."/>
            <person name="Dacks J.B."/>
            <person name="Durnford D.G."/>
            <person name="Fast N.M."/>
            <person name="Green B.R."/>
            <person name="Grisdale C.J."/>
            <person name="Hempel F."/>
            <person name="Henrissat B."/>
            <person name="Hoppner M.P."/>
            <person name="Ishida K."/>
            <person name="Kim E."/>
            <person name="Koreny L."/>
            <person name="Kroth P.G."/>
            <person name="Liu Y."/>
            <person name="Malik S.B."/>
            <person name="Maier U.G."/>
            <person name="McRose D."/>
            <person name="Mock T."/>
            <person name="Neilson J.A."/>
            <person name="Onodera N.T."/>
            <person name="Poole A.M."/>
            <person name="Pritham E.J."/>
            <person name="Richards T.A."/>
            <person name="Rocap G."/>
            <person name="Roy S.W."/>
            <person name="Sarai C."/>
            <person name="Schaack S."/>
            <person name="Shirato S."/>
            <person name="Slamovits C.H."/>
            <person name="Spencer D.F."/>
            <person name="Suzuki S."/>
            <person name="Worden A.Z."/>
            <person name="Zauner S."/>
            <person name="Barry K."/>
            <person name="Bell C."/>
            <person name="Bharti A.K."/>
            <person name="Crow J.A."/>
            <person name="Grimwood J."/>
            <person name="Kramer R."/>
            <person name="Lindquist E."/>
            <person name="Lucas S."/>
            <person name="Salamov A."/>
            <person name="McFadden G.I."/>
            <person name="Lane C.E."/>
            <person name="Keeling P.J."/>
            <person name="Gray M.W."/>
            <person name="Grigoriev I.V."/>
            <person name="Archibald J.M."/>
        </authorList>
    </citation>
    <scope>NUCLEOTIDE SEQUENCE</scope>
    <source>
        <strain evidence="3 5">CCMP2712</strain>
    </source>
</reference>
<reference evidence="5" key="2">
    <citation type="submission" date="2012-11" db="EMBL/GenBank/DDBJ databases">
        <authorList>
            <person name="Kuo A."/>
            <person name="Curtis B.A."/>
            <person name="Tanifuji G."/>
            <person name="Burki F."/>
            <person name="Gruber A."/>
            <person name="Irimia M."/>
            <person name="Maruyama S."/>
            <person name="Arias M.C."/>
            <person name="Ball S.G."/>
            <person name="Gile G.H."/>
            <person name="Hirakawa Y."/>
            <person name="Hopkins J.F."/>
            <person name="Rensing S.A."/>
            <person name="Schmutz J."/>
            <person name="Symeonidi A."/>
            <person name="Elias M."/>
            <person name="Eveleigh R.J."/>
            <person name="Herman E.K."/>
            <person name="Klute M.J."/>
            <person name="Nakayama T."/>
            <person name="Obornik M."/>
            <person name="Reyes-Prieto A."/>
            <person name="Armbrust E.V."/>
            <person name="Aves S.J."/>
            <person name="Beiko R.G."/>
            <person name="Coutinho P."/>
            <person name="Dacks J.B."/>
            <person name="Durnford D.G."/>
            <person name="Fast N.M."/>
            <person name="Green B.R."/>
            <person name="Grisdale C."/>
            <person name="Hempe F."/>
            <person name="Henrissat B."/>
            <person name="Hoppner M.P."/>
            <person name="Ishida K.-I."/>
            <person name="Kim E."/>
            <person name="Koreny L."/>
            <person name="Kroth P.G."/>
            <person name="Liu Y."/>
            <person name="Malik S.-B."/>
            <person name="Maier U.G."/>
            <person name="McRose D."/>
            <person name="Mock T."/>
            <person name="Neilson J.A."/>
            <person name="Onodera N.T."/>
            <person name="Poole A.M."/>
            <person name="Pritham E.J."/>
            <person name="Richards T.A."/>
            <person name="Rocap G."/>
            <person name="Roy S.W."/>
            <person name="Sarai C."/>
            <person name="Schaack S."/>
            <person name="Shirato S."/>
            <person name="Slamovits C.H."/>
            <person name="Spencer D.F."/>
            <person name="Suzuki S."/>
            <person name="Worden A.Z."/>
            <person name="Zauner S."/>
            <person name="Barry K."/>
            <person name="Bell C."/>
            <person name="Bharti A.K."/>
            <person name="Crow J.A."/>
            <person name="Grimwood J."/>
            <person name="Kramer R."/>
            <person name="Lindquist E."/>
            <person name="Lucas S."/>
            <person name="Salamov A."/>
            <person name="McFadden G.I."/>
            <person name="Lane C.E."/>
            <person name="Keeling P.J."/>
            <person name="Gray M.W."/>
            <person name="Grigoriev I.V."/>
            <person name="Archibald J.M."/>
        </authorList>
    </citation>
    <scope>NUCLEOTIDE SEQUENCE</scope>
    <source>
        <strain evidence="5">CCMP2712</strain>
    </source>
</reference>
<evidence type="ECO:0000313" key="3">
    <source>
        <dbReference type="EMBL" id="EKX54671.1"/>
    </source>
</evidence>
<gene>
    <name evidence="3" type="ORF">GUITHDRAFT_100146</name>
</gene>
<dbReference type="RefSeq" id="XP_005841651.1">
    <property type="nucleotide sequence ID" value="XM_005841594.1"/>
</dbReference>
<dbReference type="KEGG" id="gtt:GUITHDRAFT_100146"/>
<keyword evidence="1" id="KW-1133">Transmembrane helix</keyword>
<dbReference type="EnsemblProtists" id="EKX54671">
    <property type="protein sequence ID" value="EKX54671"/>
    <property type="gene ID" value="GUITHDRAFT_100146"/>
</dbReference>
<evidence type="ECO:0000313" key="4">
    <source>
        <dbReference type="EnsemblProtists" id="EKX54671"/>
    </source>
</evidence>